<feature type="domain" description="ABC-2 type transporter transmembrane" evidence="8">
    <location>
        <begin position="3"/>
        <end position="162"/>
    </location>
</feature>
<evidence type="ECO:0000313" key="9">
    <source>
        <dbReference type="EMBL" id="PON56003.1"/>
    </source>
</evidence>
<dbReference type="AlphaFoldDB" id="A0A2P5C4M0"/>
<dbReference type="PANTHER" id="PTHR19241">
    <property type="entry name" value="ATP-BINDING CASSETTE TRANSPORTER"/>
    <property type="match status" value="1"/>
</dbReference>
<protein>
    <submittedName>
        <fullName evidence="9">ABC-2 type transporter</fullName>
    </submittedName>
</protein>
<reference evidence="10" key="1">
    <citation type="submission" date="2016-06" db="EMBL/GenBank/DDBJ databases">
        <title>Parallel loss of symbiosis genes in relatives of nitrogen-fixing non-legume Parasponia.</title>
        <authorList>
            <person name="Van Velzen R."/>
            <person name="Holmer R."/>
            <person name="Bu F."/>
            <person name="Rutten L."/>
            <person name="Van Zeijl A."/>
            <person name="Liu W."/>
            <person name="Santuari L."/>
            <person name="Cao Q."/>
            <person name="Sharma T."/>
            <person name="Shen D."/>
            <person name="Roswanjaya Y."/>
            <person name="Wardhani T."/>
            <person name="Kalhor M.S."/>
            <person name="Jansen J."/>
            <person name="Van den Hoogen J."/>
            <person name="Gungor B."/>
            <person name="Hartog M."/>
            <person name="Hontelez J."/>
            <person name="Verver J."/>
            <person name="Yang W.-C."/>
            <person name="Schijlen E."/>
            <person name="Repin R."/>
            <person name="Schilthuizen M."/>
            <person name="Schranz E."/>
            <person name="Heidstra R."/>
            <person name="Miyata K."/>
            <person name="Fedorova E."/>
            <person name="Kohlen W."/>
            <person name="Bisseling T."/>
            <person name="Smit S."/>
            <person name="Geurts R."/>
        </authorList>
    </citation>
    <scope>NUCLEOTIDE SEQUENCE [LARGE SCALE GENOMIC DNA]</scope>
    <source>
        <strain evidence="10">cv. RG33-2</strain>
    </source>
</reference>
<evidence type="ECO:0000256" key="3">
    <source>
        <dbReference type="ARBA" id="ARBA00022692"/>
    </source>
</evidence>
<evidence type="ECO:0000256" key="4">
    <source>
        <dbReference type="ARBA" id="ARBA00022989"/>
    </source>
</evidence>
<feature type="transmembrane region" description="Helical" evidence="6">
    <location>
        <begin position="113"/>
        <end position="132"/>
    </location>
</feature>
<comment type="caution">
    <text evidence="9">The sequence shown here is derived from an EMBL/GenBank/DDBJ whole genome shotgun (WGS) entry which is preliminary data.</text>
</comment>
<feature type="transmembrane region" description="Helical" evidence="6">
    <location>
        <begin position="144"/>
        <end position="163"/>
    </location>
</feature>
<accession>A0A2P5C4M0</accession>
<dbReference type="Proteomes" id="UP000237000">
    <property type="component" value="Unassembled WGS sequence"/>
</dbReference>
<keyword evidence="10" id="KW-1185">Reference proteome</keyword>
<keyword evidence="3 6" id="KW-0812">Transmembrane</keyword>
<evidence type="ECO:0000256" key="5">
    <source>
        <dbReference type="ARBA" id="ARBA00023136"/>
    </source>
</evidence>
<sequence>MNLLGGMFLAVVFLGGNNANAVQPIVAIERTVFYRERAAGMYSAVPYAFAHVAIETIYTAIQSLLYTIILFTVFGFEWKTGKFLWFYYYVTMFFTYFTMCGMMVLALTPGIEVAAIVMSFILSFWNLFAGFFISRMQIPIWWRWYYWGSPMAWTLYGLVTSQLGDKDANLEVPGVGIGVPLKMFLKESLGFDYDFLPAVAFAHLGWVLLFLFVFSYGIKYLNFQKR</sequence>
<dbReference type="OrthoDB" id="66620at2759"/>
<dbReference type="InterPro" id="IPR013525">
    <property type="entry name" value="ABC2_TM"/>
</dbReference>
<feature type="transmembrane region" description="Helical" evidence="6">
    <location>
        <begin position="45"/>
        <end position="74"/>
    </location>
</feature>
<proteinExistence type="predicted"/>
<dbReference type="Pfam" id="PF01061">
    <property type="entry name" value="ABC2_membrane"/>
    <property type="match status" value="1"/>
</dbReference>
<dbReference type="GO" id="GO:0005886">
    <property type="term" value="C:plasma membrane"/>
    <property type="evidence" value="ECO:0007669"/>
    <property type="project" value="UniProtKB-ARBA"/>
</dbReference>
<organism evidence="9 10">
    <name type="scientific">Trema orientale</name>
    <name type="common">Charcoal tree</name>
    <name type="synonym">Celtis orientalis</name>
    <dbReference type="NCBI Taxonomy" id="63057"/>
    <lineage>
        <taxon>Eukaryota</taxon>
        <taxon>Viridiplantae</taxon>
        <taxon>Streptophyta</taxon>
        <taxon>Embryophyta</taxon>
        <taxon>Tracheophyta</taxon>
        <taxon>Spermatophyta</taxon>
        <taxon>Magnoliopsida</taxon>
        <taxon>eudicotyledons</taxon>
        <taxon>Gunneridae</taxon>
        <taxon>Pentapetalae</taxon>
        <taxon>rosids</taxon>
        <taxon>fabids</taxon>
        <taxon>Rosales</taxon>
        <taxon>Cannabaceae</taxon>
        <taxon>Trema</taxon>
    </lineage>
</organism>
<dbReference type="InParanoid" id="A0A2P5C4M0"/>
<evidence type="ECO:0000256" key="7">
    <source>
        <dbReference type="SAM" id="SignalP"/>
    </source>
</evidence>
<keyword evidence="4 6" id="KW-1133">Transmembrane helix</keyword>
<keyword evidence="7" id="KW-0732">Signal</keyword>
<feature type="transmembrane region" description="Helical" evidence="6">
    <location>
        <begin position="86"/>
        <end position="107"/>
    </location>
</feature>
<keyword evidence="5 6" id="KW-0472">Membrane</keyword>
<evidence type="ECO:0000313" key="10">
    <source>
        <dbReference type="Proteomes" id="UP000237000"/>
    </source>
</evidence>
<evidence type="ECO:0000256" key="1">
    <source>
        <dbReference type="ARBA" id="ARBA00004141"/>
    </source>
</evidence>
<evidence type="ECO:0000256" key="2">
    <source>
        <dbReference type="ARBA" id="ARBA00022448"/>
    </source>
</evidence>
<dbReference type="GO" id="GO:0140359">
    <property type="term" value="F:ABC-type transporter activity"/>
    <property type="evidence" value="ECO:0007669"/>
    <property type="project" value="InterPro"/>
</dbReference>
<keyword evidence="2" id="KW-0813">Transport</keyword>
<dbReference type="STRING" id="63057.A0A2P5C4M0"/>
<feature type="signal peptide" evidence="7">
    <location>
        <begin position="1"/>
        <end position="19"/>
    </location>
</feature>
<feature type="transmembrane region" description="Helical" evidence="6">
    <location>
        <begin position="195"/>
        <end position="218"/>
    </location>
</feature>
<comment type="subcellular location">
    <subcellularLocation>
        <location evidence="1">Membrane</location>
        <topology evidence="1">Multi-pass membrane protein</topology>
    </subcellularLocation>
</comment>
<feature type="chain" id="PRO_5015184247" evidence="7">
    <location>
        <begin position="20"/>
        <end position="226"/>
    </location>
</feature>
<evidence type="ECO:0000259" key="8">
    <source>
        <dbReference type="Pfam" id="PF01061"/>
    </source>
</evidence>
<dbReference type="EMBL" id="JXTC01000413">
    <property type="protein sequence ID" value="PON56003.1"/>
    <property type="molecule type" value="Genomic_DNA"/>
</dbReference>
<evidence type="ECO:0000256" key="6">
    <source>
        <dbReference type="SAM" id="Phobius"/>
    </source>
</evidence>
<name>A0A2P5C4M0_TREOI</name>
<gene>
    <name evidence="9" type="ORF">TorRG33x02_297690</name>
</gene>